<evidence type="ECO:0000313" key="10">
    <source>
        <dbReference type="WBParaSite" id="SSLN_0001088801-mRNA-1"/>
    </source>
</evidence>
<dbReference type="GO" id="GO:0019905">
    <property type="term" value="F:syntaxin binding"/>
    <property type="evidence" value="ECO:0007669"/>
    <property type="project" value="TreeGrafter"/>
</dbReference>
<gene>
    <name evidence="8" type="ORF">SSLN_LOCUS10483</name>
</gene>
<evidence type="ECO:0000256" key="4">
    <source>
        <dbReference type="ARBA" id="ARBA00022927"/>
    </source>
</evidence>
<dbReference type="PANTHER" id="PTHR12965">
    <property type="entry name" value="VACUOLAR PROTEIN SORTING 54"/>
    <property type="match status" value="1"/>
</dbReference>
<keyword evidence="3" id="KW-0813">Transport</keyword>
<dbReference type="WBParaSite" id="SSLN_0001088801-mRNA-1">
    <property type="protein sequence ID" value="SSLN_0001088801-mRNA-1"/>
    <property type="gene ID" value="SSLN_0001088801"/>
</dbReference>
<evidence type="ECO:0000256" key="7">
    <source>
        <dbReference type="SAM" id="MobiDB-lite"/>
    </source>
</evidence>
<name>A0A183T1Y5_SCHSO</name>
<reference evidence="10" key="1">
    <citation type="submission" date="2016-06" db="UniProtKB">
        <authorList>
            <consortium name="WormBaseParasite"/>
        </authorList>
    </citation>
    <scope>IDENTIFICATION</scope>
</reference>
<protein>
    <submittedName>
        <fullName evidence="10">SPX domain-containing protein</fullName>
    </submittedName>
</protein>
<dbReference type="GO" id="GO:0006896">
    <property type="term" value="P:Golgi to vacuole transport"/>
    <property type="evidence" value="ECO:0007669"/>
    <property type="project" value="TreeGrafter"/>
</dbReference>
<dbReference type="GO" id="GO:0042147">
    <property type="term" value="P:retrograde transport, endosome to Golgi"/>
    <property type="evidence" value="ECO:0007669"/>
    <property type="project" value="InterPro"/>
</dbReference>
<reference evidence="8 9" key="2">
    <citation type="submission" date="2018-11" db="EMBL/GenBank/DDBJ databases">
        <authorList>
            <consortium name="Pathogen Informatics"/>
        </authorList>
    </citation>
    <scope>NUCLEOTIDE SEQUENCE [LARGE SCALE GENOMIC DNA]</scope>
    <source>
        <strain evidence="8 9">NST_G2</strain>
    </source>
</reference>
<accession>A0A183T1Y5</accession>
<evidence type="ECO:0000313" key="9">
    <source>
        <dbReference type="Proteomes" id="UP000275846"/>
    </source>
</evidence>
<sequence>YGQSGACSERVNPGFSSPPFSPTNQSIVFDSEYDYEQHLVSRHLINFNQAHLTSQTRRFPTSARHARDWTMYDSVVNMAAVLNDPLDRQLDIFSRDWGEAFERAVVLPLNQAEITERHFRGYLGHLSQRQAQLMPTGDKVSAPSSPPGKVPRLTSVLYIVHALAPHHLLHALVLPKRQSDRPNHRSVLRSECDSRDFRLTPHQPQSLSFPSSQDDRRFAWAQWFEMAQQSAYVPSDSSTADFDEIHPIDPATIIPSIFLASDFNLADAQTFHRVIPLYPRNSVSQLSQNSSGDNRLPSDSSTTYISQSSAFSNQNERLSQYLDAVELRIIKHVSKQSSAFFEAVRGHDVVREKLGQTLADVRTVREKLGQLDGIYCETAAQMARLERRRANYKKLLKQVLFQALLPFDIIICSHGRDAV</sequence>
<keyword evidence="9" id="KW-1185">Reference proteome</keyword>
<keyword evidence="5" id="KW-0333">Golgi apparatus</keyword>
<dbReference type="GO" id="GO:0015031">
    <property type="term" value="P:protein transport"/>
    <property type="evidence" value="ECO:0007669"/>
    <property type="project" value="UniProtKB-KW"/>
</dbReference>
<feature type="region of interest" description="Disordered" evidence="7">
    <location>
        <begin position="284"/>
        <end position="303"/>
    </location>
</feature>
<keyword evidence="6" id="KW-0175">Coiled coil</keyword>
<evidence type="ECO:0000256" key="1">
    <source>
        <dbReference type="ARBA" id="ARBA00004601"/>
    </source>
</evidence>
<comment type="subcellular location">
    <subcellularLocation>
        <location evidence="1">Golgi apparatus</location>
        <location evidence="1">trans-Golgi network</location>
    </subcellularLocation>
</comment>
<dbReference type="EMBL" id="UYSU01035903">
    <property type="protein sequence ID" value="VDL96868.1"/>
    <property type="molecule type" value="Genomic_DNA"/>
</dbReference>
<dbReference type="Proteomes" id="UP000275846">
    <property type="component" value="Unassembled WGS sequence"/>
</dbReference>
<keyword evidence="4" id="KW-0653">Protein transport</keyword>
<dbReference type="GO" id="GO:0000938">
    <property type="term" value="C:GARP complex"/>
    <property type="evidence" value="ECO:0007669"/>
    <property type="project" value="InterPro"/>
</dbReference>
<proteinExistence type="inferred from homology"/>
<dbReference type="GO" id="GO:0005829">
    <property type="term" value="C:cytosol"/>
    <property type="evidence" value="ECO:0007669"/>
    <property type="project" value="GOC"/>
</dbReference>
<dbReference type="STRING" id="70667.A0A183T1Y5"/>
<dbReference type="AlphaFoldDB" id="A0A183T1Y5"/>
<evidence type="ECO:0000256" key="5">
    <source>
        <dbReference type="ARBA" id="ARBA00023034"/>
    </source>
</evidence>
<comment type="similarity">
    <text evidence="2">Belongs to the VPS54 family.</text>
</comment>
<organism evidence="10">
    <name type="scientific">Schistocephalus solidus</name>
    <name type="common">Tapeworm</name>
    <dbReference type="NCBI Taxonomy" id="70667"/>
    <lineage>
        <taxon>Eukaryota</taxon>
        <taxon>Metazoa</taxon>
        <taxon>Spiralia</taxon>
        <taxon>Lophotrochozoa</taxon>
        <taxon>Platyhelminthes</taxon>
        <taxon>Cestoda</taxon>
        <taxon>Eucestoda</taxon>
        <taxon>Diphyllobothriidea</taxon>
        <taxon>Diphyllobothriidae</taxon>
        <taxon>Schistocephalus</taxon>
    </lineage>
</organism>
<dbReference type="InterPro" id="IPR039745">
    <property type="entry name" value="Vps54"/>
</dbReference>
<dbReference type="PANTHER" id="PTHR12965:SF0">
    <property type="entry name" value="VACUOLAR PROTEIN SORTING-ASSOCIATED PROTEIN 54"/>
    <property type="match status" value="1"/>
</dbReference>
<evidence type="ECO:0000256" key="2">
    <source>
        <dbReference type="ARBA" id="ARBA00009150"/>
    </source>
</evidence>
<dbReference type="OrthoDB" id="10259024at2759"/>
<evidence type="ECO:0000313" key="8">
    <source>
        <dbReference type="EMBL" id="VDL96868.1"/>
    </source>
</evidence>
<evidence type="ECO:0000256" key="6">
    <source>
        <dbReference type="ARBA" id="ARBA00023054"/>
    </source>
</evidence>
<evidence type="ECO:0000256" key="3">
    <source>
        <dbReference type="ARBA" id="ARBA00022448"/>
    </source>
</evidence>
<feature type="compositionally biased region" description="Polar residues" evidence="7">
    <location>
        <begin position="284"/>
        <end position="293"/>
    </location>
</feature>